<dbReference type="PANTHER" id="PTHR11019">
    <property type="entry name" value="HTH-TYPE TRANSCRIPTIONAL REGULATOR NIMR"/>
    <property type="match status" value="1"/>
</dbReference>
<keyword evidence="4" id="KW-0804">Transcription</keyword>
<dbReference type="GO" id="GO:0043565">
    <property type="term" value="F:sequence-specific DNA binding"/>
    <property type="evidence" value="ECO:0007669"/>
    <property type="project" value="InterPro"/>
</dbReference>
<name>A0A096FH96_COMTE</name>
<comment type="caution">
    <text evidence="6">The sequence shown here is derived from an EMBL/GenBank/DDBJ whole genome shotgun (WGS) entry which is preliminary data.</text>
</comment>
<dbReference type="PANTHER" id="PTHR11019:SF159">
    <property type="entry name" value="TRANSCRIPTIONAL REGULATOR-RELATED"/>
    <property type="match status" value="1"/>
</dbReference>
<keyword evidence="2" id="KW-0805">Transcription regulation</keyword>
<keyword evidence="3" id="KW-0238">DNA-binding</keyword>
<feature type="domain" description="HTH araC/xylS-type" evidence="5">
    <location>
        <begin position="164"/>
        <end position="261"/>
    </location>
</feature>
<dbReference type="RefSeq" id="WP_034370570.1">
    <property type="nucleotide sequence ID" value="NZ_AWOR01000048.1"/>
</dbReference>
<dbReference type="GO" id="GO:0003700">
    <property type="term" value="F:DNA-binding transcription factor activity"/>
    <property type="evidence" value="ECO:0007669"/>
    <property type="project" value="InterPro"/>
</dbReference>
<accession>A0A096FH96</accession>
<proteinExistence type="predicted"/>
<sequence>MSDLMHLLGPYMDSPDGPSVVAATRMLESELSSEMHQHARGQLFGSIKGLISVQVDGGLWVVPAIHAVWLPPHHAHAGRSFGPYHGWSAYVAEAACANLPAQPCIIRVSGLLREAVLRIASSMPQASDLSSQAQSHICAVVLDEIRSLPVEEFGLPIPADARLQRIAKALIANPADERNIDDWANFGAISSRTLSRRFVSETGFNFTAWRQRVRLLRSLEMLAEGTSITAIALDLGYASISAYISLFRRTFGETPACYRSRLKAV</sequence>
<evidence type="ECO:0000256" key="4">
    <source>
        <dbReference type="ARBA" id="ARBA00023163"/>
    </source>
</evidence>
<dbReference type="InterPro" id="IPR018060">
    <property type="entry name" value="HTH_AraC"/>
</dbReference>
<dbReference type="InterPro" id="IPR011051">
    <property type="entry name" value="RmlC_Cupin_sf"/>
</dbReference>
<dbReference type="FunFam" id="1.10.10.60:FF:000132">
    <property type="entry name" value="AraC family transcriptional regulator"/>
    <property type="match status" value="1"/>
</dbReference>
<evidence type="ECO:0000256" key="3">
    <source>
        <dbReference type="ARBA" id="ARBA00023125"/>
    </source>
</evidence>
<dbReference type="SUPFAM" id="SSF46689">
    <property type="entry name" value="Homeodomain-like"/>
    <property type="match status" value="1"/>
</dbReference>
<evidence type="ECO:0000256" key="1">
    <source>
        <dbReference type="ARBA" id="ARBA00022491"/>
    </source>
</evidence>
<keyword evidence="1" id="KW-0678">Repressor</keyword>
<evidence type="ECO:0000259" key="5">
    <source>
        <dbReference type="PROSITE" id="PS01124"/>
    </source>
</evidence>
<dbReference type="Gene3D" id="1.10.10.60">
    <property type="entry name" value="Homeodomain-like"/>
    <property type="match status" value="1"/>
</dbReference>
<gene>
    <name evidence="6" type="ORF">P353_14950</name>
</gene>
<dbReference type="AlphaFoldDB" id="A0A096FH96"/>
<dbReference type="Pfam" id="PF12833">
    <property type="entry name" value="HTH_18"/>
    <property type="match status" value="1"/>
</dbReference>
<dbReference type="InterPro" id="IPR018062">
    <property type="entry name" value="HTH_AraC-typ_CS"/>
</dbReference>
<evidence type="ECO:0000313" key="6">
    <source>
        <dbReference type="EMBL" id="KGH29093.1"/>
    </source>
</evidence>
<dbReference type="EMBL" id="AWOR01000048">
    <property type="protein sequence ID" value="KGH29093.1"/>
    <property type="molecule type" value="Genomic_DNA"/>
</dbReference>
<dbReference type="SUPFAM" id="SSF51182">
    <property type="entry name" value="RmlC-like cupins"/>
    <property type="match status" value="1"/>
</dbReference>
<reference evidence="6 7" key="1">
    <citation type="submission" date="2013-09" db="EMBL/GenBank/DDBJ databases">
        <title>High correlation between genotypes and phenotypes of environmental bacteria Comamonas testosteroni strains.</title>
        <authorList>
            <person name="Liu L."/>
            <person name="Zhu W."/>
            <person name="Xia X."/>
            <person name="Xu B."/>
            <person name="Luo M."/>
            <person name="Wang G."/>
        </authorList>
    </citation>
    <scope>NUCLEOTIDE SEQUENCE [LARGE SCALE GENOMIC DNA]</scope>
    <source>
        <strain evidence="6 7">JL40</strain>
    </source>
</reference>
<dbReference type="Proteomes" id="UP000029553">
    <property type="component" value="Unassembled WGS sequence"/>
</dbReference>
<dbReference type="SMART" id="SM00342">
    <property type="entry name" value="HTH_ARAC"/>
    <property type="match status" value="1"/>
</dbReference>
<evidence type="ECO:0000256" key="2">
    <source>
        <dbReference type="ARBA" id="ARBA00023015"/>
    </source>
</evidence>
<organism evidence="6 7">
    <name type="scientific">Comamonas testosteroni</name>
    <name type="common">Pseudomonas testosteroni</name>
    <dbReference type="NCBI Taxonomy" id="285"/>
    <lineage>
        <taxon>Bacteria</taxon>
        <taxon>Pseudomonadati</taxon>
        <taxon>Pseudomonadota</taxon>
        <taxon>Betaproteobacteria</taxon>
        <taxon>Burkholderiales</taxon>
        <taxon>Comamonadaceae</taxon>
        <taxon>Comamonas</taxon>
    </lineage>
</organism>
<evidence type="ECO:0000313" key="7">
    <source>
        <dbReference type="Proteomes" id="UP000029553"/>
    </source>
</evidence>
<protein>
    <submittedName>
        <fullName evidence="6">AraC family transcriptional regulator</fullName>
    </submittedName>
</protein>
<dbReference type="CDD" id="cd06124">
    <property type="entry name" value="cupin_NimR-like_N"/>
    <property type="match status" value="1"/>
</dbReference>
<dbReference type="PROSITE" id="PS00041">
    <property type="entry name" value="HTH_ARAC_FAMILY_1"/>
    <property type="match status" value="1"/>
</dbReference>
<dbReference type="PROSITE" id="PS01124">
    <property type="entry name" value="HTH_ARAC_FAMILY_2"/>
    <property type="match status" value="1"/>
</dbReference>
<dbReference type="InterPro" id="IPR009057">
    <property type="entry name" value="Homeodomain-like_sf"/>
</dbReference>